<dbReference type="AlphaFoldDB" id="A0A6J7ZW02"/>
<keyword evidence="2" id="KW-0472">Membrane</keyword>
<dbReference type="InterPro" id="IPR019356">
    <property type="entry name" value="Menorin_dom"/>
</dbReference>
<dbReference type="Proteomes" id="UP000507470">
    <property type="component" value="Unassembled WGS sequence"/>
</dbReference>
<dbReference type="Pfam" id="PF25161">
    <property type="entry name" value="Menorin_C"/>
    <property type="match status" value="1"/>
</dbReference>
<name>A0A6J7ZW02_MYTCO</name>
<evidence type="ECO:0000313" key="6">
    <source>
        <dbReference type="Proteomes" id="UP000507470"/>
    </source>
</evidence>
<comment type="similarity">
    <text evidence="1">Belongs to the menorin family.</text>
</comment>
<protein>
    <submittedName>
        <fullName evidence="5">Uncharacterized protein</fullName>
    </submittedName>
</protein>
<sequence length="548" mass="62635">MAARSAQFVNRMGQFPGPKKFKQYIICHIILGVVLFLVYYRVNGGIIPFFLHNQLPVLKIGPGTPTLYYFTNADNDGVNIKWFHGANSRQTLRKAMKGDTQMVEADVMLQGQGTDKQSLEPIMAKLPDTSSDITLEEWLTLFVTTKKKGLKLDFQSTDAVEITLEKLKAVKHKLQVPVWLHANIIKGPLGHEPKVDGIRFIKHIQRLFPECTLSLGWTTGTHTDLSQIGYTWNMTLDMYHFVHAHEIEPPIVFTVRASLIRNSVPQLKWLTDNTRGSILVLQPEEDKQHVNKELMHIAYRFDPATSFWDISDPDLDEYLTKNRHLSKDELDPLVHMRDNVAFRPMQWLKMGLHVQQHSVLGSEEALVLTSKAVFVLTKGKFRPSPHNILHGRVMFINRKNRPVQQGETGLNIVVRSSKYNDFEHINGIFCFLGMDGQMKVESRGINPPIKKGHQRFSLSSTDCYGFSVSDAGHEIIFTVDILNDCETFQSVKRERGKHAVLRVPVPRDIGDEMHPFIVKLEDSNRYAVIDELHVEYNPKREPVNVKMS</sequence>
<evidence type="ECO:0000256" key="1">
    <source>
        <dbReference type="ARBA" id="ARBA00044953"/>
    </source>
</evidence>
<proteinExistence type="inferred from homology"/>
<organism evidence="5 6">
    <name type="scientific">Mytilus coruscus</name>
    <name type="common">Sea mussel</name>
    <dbReference type="NCBI Taxonomy" id="42192"/>
    <lineage>
        <taxon>Eukaryota</taxon>
        <taxon>Metazoa</taxon>
        <taxon>Spiralia</taxon>
        <taxon>Lophotrochozoa</taxon>
        <taxon>Mollusca</taxon>
        <taxon>Bivalvia</taxon>
        <taxon>Autobranchia</taxon>
        <taxon>Pteriomorphia</taxon>
        <taxon>Mytilida</taxon>
        <taxon>Mytiloidea</taxon>
        <taxon>Mytilidae</taxon>
        <taxon>Mytilinae</taxon>
        <taxon>Mytilus</taxon>
    </lineage>
</organism>
<dbReference type="OrthoDB" id="413402at2759"/>
<accession>A0A6J7ZW02</accession>
<evidence type="ECO:0000256" key="2">
    <source>
        <dbReference type="SAM" id="Phobius"/>
    </source>
</evidence>
<evidence type="ECO:0000259" key="3">
    <source>
        <dbReference type="Pfam" id="PF10223"/>
    </source>
</evidence>
<reference evidence="5 6" key="1">
    <citation type="submission" date="2020-06" db="EMBL/GenBank/DDBJ databases">
        <authorList>
            <person name="Li R."/>
            <person name="Bekaert M."/>
        </authorList>
    </citation>
    <scope>NUCLEOTIDE SEQUENCE [LARGE SCALE GENOMIC DNA]</scope>
    <source>
        <strain evidence="6">wild</strain>
    </source>
</reference>
<evidence type="ECO:0000313" key="5">
    <source>
        <dbReference type="EMBL" id="CAC5356361.1"/>
    </source>
</evidence>
<dbReference type="PANTHER" id="PTHR21184:SF6">
    <property type="entry name" value="CONSERVED PLASMA MEMBRANE PROTEIN"/>
    <property type="match status" value="1"/>
</dbReference>
<gene>
    <name evidence="5" type="ORF">MCOR_571</name>
</gene>
<dbReference type="GO" id="GO:0005615">
    <property type="term" value="C:extracellular space"/>
    <property type="evidence" value="ECO:0007669"/>
    <property type="project" value="TreeGrafter"/>
</dbReference>
<keyword evidence="6" id="KW-1185">Reference proteome</keyword>
<keyword evidence="2" id="KW-0812">Transmembrane</keyword>
<dbReference type="Pfam" id="PF10223">
    <property type="entry name" value="Menorin_N"/>
    <property type="match status" value="1"/>
</dbReference>
<feature type="domain" description="Menorin C-terminal" evidence="4">
    <location>
        <begin position="383"/>
        <end position="505"/>
    </location>
</feature>
<dbReference type="InterPro" id="IPR057489">
    <property type="entry name" value="Menorin_C"/>
</dbReference>
<dbReference type="PANTHER" id="PTHR21184">
    <property type="entry name" value="MENORIN (DENDRITIC BRANCHING PROTEIN)"/>
    <property type="match status" value="1"/>
</dbReference>
<dbReference type="EMBL" id="CACVKT020000154">
    <property type="protein sequence ID" value="CAC5356361.1"/>
    <property type="molecule type" value="Genomic_DNA"/>
</dbReference>
<evidence type="ECO:0000259" key="4">
    <source>
        <dbReference type="Pfam" id="PF25161"/>
    </source>
</evidence>
<keyword evidence="2" id="KW-1133">Transmembrane helix</keyword>
<feature type="domain" description="Menorin-like" evidence="3">
    <location>
        <begin position="76"/>
        <end position="313"/>
    </location>
</feature>
<feature type="transmembrane region" description="Helical" evidence="2">
    <location>
        <begin position="21"/>
        <end position="40"/>
    </location>
</feature>